<dbReference type="Proteomes" id="UP000283630">
    <property type="component" value="Unassembled WGS sequence"/>
</dbReference>
<sequence>MTKGYFVIEGNGKIRKATYLVSDAYLDNGYGEQIIRAFAEKRELEFLEQTYQKLDLTDKRNIQSLQPEWYRKTTHSNKGDIFSEYAYVVRKEKLRVYHYGKLLFCLKREDAEIWLYLLENMQQLVDYFLYSDERLEYQWEKYFSMFQFLQKKIEEGFCQQEFQQYMRKEGKNLAFFRDEHLVDVWDRYDRPAYQKIWKKGNREILFIVTKQERIWRAYIQGPYSRIAVFQQCSSEKKMCDMIRLELRKESLKFEQYAKITAYVSKIAKELFSQKINLEEVQQYLQEEQQRTPWYLCKGALSISNIINYLKMDLRNEQYRRNR</sequence>
<reference evidence="1 2" key="1">
    <citation type="submission" date="2018-08" db="EMBL/GenBank/DDBJ databases">
        <title>A genome reference for cultivated species of the human gut microbiota.</title>
        <authorList>
            <person name="Zou Y."/>
            <person name="Xue W."/>
            <person name="Luo G."/>
        </authorList>
    </citation>
    <scope>NUCLEOTIDE SEQUENCE [LARGE SCALE GENOMIC DNA]</scope>
    <source>
        <strain evidence="1 2">AF19-4AC</strain>
    </source>
</reference>
<protein>
    <submittedName>
        <fullName evidence="1">Uncharacterized protein</fullName>
    </submittedName>
</protein>
<dbReference type="AlphaFoldDB" id="A0A412MDL2"/>
<dbReference type="RefSeq" id="WP_021740623.1">
    <property type="nucleotide sequence ID" value="NZ_QRWH01000005.1"/>
</dbReference>
<evidence type="ECO:0000313" key="1">
    <source>
        <dbReference type="EMBL" id="RGT09400.1"/>
    </source>
</evidence>
<dbReference type="GeneID" id="42787913"/>
<evidence type="ECO:0000313" key="2">
    <source>
        <dbReference type="Proteomes" id="UP000283630"/>
    </source>
</evidence>
<name>A0A412MDL2_9FIRM</name>
<comment type="caution">
    <text evidence="1">The sequence shown here is derived from an EMBL/GenBank/DDBJ whole genome shotgun (WGS) entry which is preliminary data.</text>
</comment>
<accession>A0A412MDL2</accession>
<organism evidence="1 2">
    <name type="scientific">Dorea formicigenerans</name>
    <dbReference type="NCBI Taxonomy" id="39486"/>
    <lineage>
        <taxon>Bacteria</taxon>
        <taxon>Bacillati</taxon>
        <taxon>Bacillota</taxon>
        <taxon>Clostridia</taxon>
        <taxon>Lachnospirales</taxon>
        <taxon>Lachnospiraceae</taxon>
        <taxon>Dorea</taxon>
    </lineage>
</organism>
<proteinExistence type="predicted"/>
<dbReference type="EMBL" id="QRWH01000005">
    <property type="protein sequence ID" value="RGT09400.1"/>
    <property type="molecule type" value="Genomic_DNA"/>
</dbReference>
<gene>
    <name evidence="1" type="ORF">DWX53_06825</name>
</gene>